<keyword evidence="2" id="KW-0812">Transmembrane</keyword>
<evidence type="ECO:0000256" key="2">
    <source>
        <dbReference type="SAM" id="Phobius"/>
    </source>
</evidence>
<feature type="region of interest" description="Disordered" evidence="1">
    <location>
        <begin position="883"/>
        <end position="903"/>
    </location>
</feature>
<feature type="region of interest" description="Disordered" evidence="1">
    <location>
        <begin position="430"/>
        <end position="453"/>
    </location>
</feature>
<keyword evidence="2" id="KW-0472">Membrane</keyword>
<protein>
    <recommendedName>
        <fullName evidence="5">ECM-binding protein homolog</fullName>
    </recommendedName>
</protein>
<accession>A0ABU0LZJ9</accession>
<feature type="region of interest" description="Disordered" evidence="1">
    <location>
        <begin position="2266"/>
        <end position="2296"/>
    </location>
</feature>
<evidence type="ECO:0000256" key="1">
    <source>
        <dbReference type="SAM" id="MobiDB-lite"/>
    </source>
</evidence>
<name>A0ABU0LZJ9_9BACT</name>
<evidence type="ECO:0008006" key="5">
    <source>
        <dbReference type="Google" id="ProtNLM"/>
    </source>
</evidence>
<keyword evidence="2" id="KW-1133">Transmembrane helix</keyword>
<dbReference type="EMBL" id="JAUSWO010000001">
    <property type="protein sequence ID" value="MDQ0514134.1"/>
    <property type="molecule type" value="Genomic_DNA"/>
</dbReference>
<evidence type="ECO:0000313" key="3">
    <source>
        <dbReference type="EMBL" id="MDQ0514134.1"/>
    </source>
</evidence>
<feature type="transmembrane region" description="Helical" evidence="2">
    <location>
        <begin position="2234"/>
        <end position="2253"/>
    </location>
</feature>
<dbReference type="Proteomes" id="UP001240643">
    <property type="component" value="Unassembled WGS sequence"/>
</dbReference>
<feature type="compositionally biased region" description="Low complexity" evidence="1">
    <location>
        <begin position="432"/>
        <end position="441"/>
    </location>
</feature>
<organism evidence="3 4">
    <name type="scientific">Mycoplasmoides fastidiosum</name>
    <dbReference type="NCBI Taxonomy" id="92758"/>
    <lineage>
        <taxon>Bacteria</taxon>
        <taxon>Bacillati</taxon>
        <taxon>Mycoplasmatota</taxon>
        <taxon>Mycoplasmoidales</taxon>
        <taxon>Mycoplasmoidaceae</taxon>
        <taxon>Mycoplasmoides</taxon>
    </lineage>
</organism>
<feature type="transmembrane region" description="Helical" evidence="2">
    <location>
        <begin position="21"/>
        <end position="44"/>
    </location>
</feature>
<comment type="caution">
    <text evidence="3">The sequence shown here is derived from an EMBL/GenBank/DDBJ whole genome shotgun (WGS) entry which is preliminary data.</text>
</comment>
<gene>
    <name evidence="3" type="ORF">J2Z62_000572</name>
</gene>
<proteinExistence type="predicted"/>
<reference evidence="3" key="1">
    <citation type="submission" date="2023-07" db="EMBL/GenBank/DDBJ databases">
        <title>Genomic Encyclopedia of Type Strains, Phase IV (KMG-IV): sequencing the most valuable type-strain genomes for metagenomic binning, comparative biology and taxonomic classification.</title>
        <authorList>
            <person name="Goeker M."/>
        </authorList>
    </citation>
    <scope>NUCLEOTIDE SEQUENCE [LARGE SCALE GENOMIC DNA]</scope>
    <source>
        <strain evidence="3">DSM 21204</strain>
    </source>
</reference>
<evidence type="ECO:0000313" key="4">
    <source>
        <dbReference type="Proteomes" id="UP001240643"/>
    </source>
</evidence>
<sequence length="2296" mass="257201">MILKFKNLFFDKKHKFYFSQTASWLVSLAILASASVGFSTSIYFTEQAAIQQQADSQFDPVQARLSRIEQAGTTGVSAVMTDPSNNDDDTDLSAFLGRDLADLENIIIEDNTKAISFRGDLPKTGIRVVSTEVSLTKNNQTTKANAYDYVNLKYVQYNKKTKQINDVKFAPPPGLFADNTWPTLETSNNQLSKFFPTRAIRQAVAGLLGKTLNDNFSKDEWFNAFDQVNLTLDLSNQALNSIAEIFNPNLRWGLGIYDLLGTANSSPRITGASNFEIRYRGLSTINVDDNIITHFPNPNYKNFPALKNIRASKNAIQAIGDFNTFSNNHYSTEYQTDDELQSSSITKTNQNYYDYLKSLWEEDETKNLEPVKAIKKWLTETLKNINYGGSSVSSVTKSGQRTINNYDSFLDAISADPFYFRGKNGEKYINENSSSSTTNNNGLNPTEGSTNIPYDTNSNITTTSDGALINTNSATSFNLNKGINFGGVRLDISKDIYRIDFSNNQIERIPLSKNMFTNVDFGNNRLRYITPIAAKPLPWFHGLIFFISNLNQNFYNTVNPSNWSKYYNQDNENRPTDWNAQEQRILDALKMGNYSFTLPSFSFYGNQLLDFWPQQDTDSSWYTWPKLTIPTSKRVKGDGANVNSNVNGYPVGPWNHQIGNKSTEFYPWFHRVWIGPEDGGIFSTYLGVFDGNFIHDIATDTGARRGTNNLYGIFFNQLNDNKILTYSQSYNKTINYNITVAKSKSDQAFILPGFNSNAELKQIGTTASTTLSTSSSDVSGTNSDLARKMFDDAILKETSDAYKSYNSQIPYIITRTLPQNHSVLNSWGKQNGRTGSSQMIQVSLVDQDGENVAPNHFSNIDWVHLYANANGLDASTLNFQDLPEAGYNPTDNTTSSSSGSGSQSNNGYNFLTQVLGQLPYYNGRKNAKPWTSATGNKSVGIPLNKFAQTDSGTAIPKSPSYNLIVSAPTQEWTYRYTINVLTDTTYTLNVNDSGSVKDKDHTLDITKTNFTKRYNFASSITTQDLSNEVESWTTGTSYIQNYIKNDSSSIQIKSVDLINNQIVVGFNVNDPTGNRISIADVTLTNFATQTAFLVNNEKVVENFDETTSAPMQFAPKDRNEAIEWIKKHVGVRWIDIKLSSSDTATTTNPISNSADNSLGQQNIHKLSDLKNPEQYISSVFFNKNDGTLSFTLQINSNVNNGGINLVQNHTITTFKKFSYSIDTTKTQKNLAALDYTEEKLKEFVTLKTFQTINGQEENANSKKWSEATNELNQFLPPETELQLTDINRNPEVGSIDFAVSLFEKNASGVLGALIDVKNASIFGLSSFNSSFGWKQNNDRLSGIAFIAHNDYQDKPVSDFKKALLDAASNPKNFNQLILPLLDLNGTAPSFNGEQELSGSTTLTDDKKNQLVIGFHGGATLSATEIKTNVITKDDANLVGINSLTIKGGYLNGKFYAGSDTGAPINTLPSLLVALKPNTTQYHTISNAYKKPVTGLTSTSSYADGKTLFEDALNNKWKDLLPSEWLAELRRLKNRQSSLLVSQLDYQGYDSLTGFLNHVLNTSTSNTSYQTHVDLNNFSGIEINNSTGEVKIAANTLFVNNVYKNDQKAERNPTPEFYDKPISFFLSNYFFRIDESIKKKLPYADNEDVNRTFANESVLGIVNQLEDLLAKAQKLYASTDSNPLTGPDLLAAQDAINILKFKFIHPVYYTNPDADRFFSERFKTKDVKTADVNQMTKFSMLEFTNLNYNEGSLDVKVKVENYITGFDGQHFTLDNKEQSFKITNTLGTFLLPTWKNYAENNFKLRTDDDQLTALDGQKVSGVVTNATLKNWTVEDYYKALITHNNPVNDEYIVLNSSESLFDLATWQLVDNTGIAMADTSKHHADALKTLKEQLNKFHVSLNVRKQDVHYSVKNEQIYLLNPFLHFNVDNASVEQLQILQNIFDPNKSSEQLIDNFGNYQNIGLSNVIIQGFKRQPIIITPQNYKDSEYEINFNGTLSRINTVSGSDILAWLKRNLNEPAAINTFLQSFLHVQGFSRPTQPLSLVLNPDLAELLAHDTPVEQMTKYLLINDGIGQLTFLPGSIQIVNSYQVTAMDLNPDPVNLDQFLTDPTQARIELTRLKLVNTGVIVVEDEQVSNQLVRDGIQSNIRDATMALQTEHFALAYRYLQLNQVLISKNNGQRLIIHDVYSDIAKGTIVIQYEIENAFVDGQIKNLQQELVITGFNSNSQYFLTTHLPWILVTLSLLAIAVYYGIWRHRHTTNSIKYTLTGRDSSHSRPTKVGPQKLKKSKGFSSTKTK</sequence>
<feature type="compositionally biased region" description="Polar residues" evidence="1">
    <location>
        <begin position="442"/>
        <end position="453"/>
    </location>
</feature>
<feature type="compositionally biased region" description="Low complexity" evidence="1">
    <location>
        <begin position="890"/>
        <end position="903"/>
    </location>
</feature>
<keyword evidence="4" id="KW-1185">Reference proteome</keyword>
<dbReference type="RefSeq" id="WP_256547177.1">
    <property type="nucleotide sequence ID" value="NZ_CP101809.1"/>
</dbReference>